<dbReference type="Proteomes" id="UP000287651">
    <property type="component" value="Unassembled WGS sequence"/>
</dbReference>
<reference evidence="2 3" key="1">
    <citation type="journal article" date="2014" name="Agronomy (Basel)">
        <title>A Draft Genome Sequence for Ensete ventricosum, the Drought-Tolerant Tree Against Hunger.</title>
        <authorList>
            <person name="Harrison J."/>
            <person name="Moore K.A."/>
            <person name="Paszkiewicz K."/>
            <person name="Jones T."/>
            <person name="Grant M."/>
            <person name="Ambacheew D."/>
            <person name="Muzemil S."/>
            <person name="Studholme D.J."/>
        </authorList>
    </citation>
    <scope>NUCLEOTIDE SEQUENCE [LARGE SCALE GENOMIC DNA]</scope>
</reference>
<feature type="region of interest" description="Disordered" evidence="1">
    <location>
        <begin position="109"/>
        <end position="130"/>
    </location>
</feature>
<feature type="compositionally biased region" description="Basic and acidic residues" evidence="1">
    <location>
        <begin position="112"/>
        <end position="130"/>
    </location>
</feature>
<comment type="caution">
    <text evidence="2">The sequence shown here is derived from an EMBL/GenBank/DDBJ whole genome shotgun (WGS) entry which is preliminary data.</text>
</comment>
<accession>A0A426XJS4</accession>
<dbReference type="AlphaFoldDB" id="A0A426XJS4"/>
<protein>
    <submittedName>
        <fullName evidence="2">Uncharacterized protein</fullName>
    </submittedName>
</protein>
<sequence length="130" mass="14154">MIRTETPCNLCGGRTGMSSFVLRENIAGFVLPVDSNDTTASDKHLRTWNACADMLKPVTASNTRYVGVVLLGEGEEEEEEKAVKEEDIIPEHATGGRRRAFAKAAADVRAATGERHASDGEERLLNRPVL</sequence>
<evidence type="ECO:0000313" key="2">
    <source>
        <dbReference type="EMBL" id="RRT39714.1"/>
    </source>
</evidence>
<dbReference type="EMBL" id="AMZH03019963">
    <property type="protein sequence ID" value="RRT39714.1"/>
    <property type="molecule type" value="Genomic_DNA"/>
</dbReference>
<name>A0A426XJS4_ENSVE</name>
<evidence type="ECO:0000256" key="1">
    <source>
        <dbReference type="SAM" id="MobiDB-lite"/>
    </source>
</evidence>
<proteinExistence type="predicted"/>
<gene>
    <name evidence="2" type="ORF">B296_00058427</name>
</gene>
<organism evidence="2 3">
    <name type="scientific">Ensete ventricosum</name>
    <name type="common">Abyssinian banana</name>
    <name type="synonym">Musa ensete</name>
    <dbReference type="NCBI Taxonomy" id="4639"/>
    <lineage>
        <taxon>Eukaryota</taxon>
        <taxon>Viridiplantae</taxon>
        <taxon>Streptophyta</taxon>
        <taxon>Embryophyta</taxon>
        <taxon>Tracheophyta</taxon>
        <taxon>Spermatophyta</taxon>
        <taxon>Magnoliopsida</taxon>
        <taxon>Liliopsida</taxon>
        <taxon>Zingiberales</taxon>
        <taxon>Musaceae</taxon>
        <taxon>Ensete</taxon>
    </lineage>
</organism>
<evidence type="ECO:0000313" key="3">
    <source>
        <dbReference type="Proteomes" id="UP000287651"/>
    </source>
</evidence>